<dbReference type="EMBL" id="CADCTW010000076">
    <property type="protein sequence ID" value="CAA9312751.1"/>
    <property type="molecule type" value="Genomic_DNA"/>
</dbReference>
<evidence type="ECO:0000313" key="2">
    <source>
        <dbReference type="EMBL" id="CAA9312751.1"/>
    </source>
</evidence>
<organism evidence="2">
    <name type="scientific">uncultured Gemmatimonadota bacterium</name>
    <dbReference type="NCBI Taxonomy" id="203437"/>
    <lineage>
        <taxon>Bacteria</taxon>
        <taxon>Pseudomonadati</taxon>
        <taxon>Gemmatimonadota</taxon>
        <taxon>environmental samples</taxon>
    </lineage>
</organism>
<sequence>ERASATLLRTRDLRAHHPHRGGGARSSRPGGLSLPAAWDGQQRLSALGRRHAVELHRAQARRGTRSL</sequence>
<name>A0A6J4KRW6_9BACT</name>
<reference evidence="2" key="1">
    <citation type="submission" date="2020-02" db="EMBL/GenBank/DDBJ databases">
        <authorList>
            <person name="Meier V. D."/>
        </authorList>
    </citation>
    <scope>NUCLEOTIDE SEQUENCE</scope>
    <source>
        <strain evidence="2">AVDCRST_MAG68</strain>
    </source>
</reference>
<proteinExistence type="predicted"/>
<feature type="compositionally biased region" description="Basic and acidic residues" evidence="1">
    <location>
        <begin position="1"/>
        <end position="15"/>
    </location>
</feature>
<feature type="non-terminal residue" evidence="2">
    <location>
        <position position="67"/>
    </location>
</feature>
<protein>
    <submittedName>
        <fullName evidence="2">Uncharacterized protein</fullName>
    </submittedName>
</protein>
<feature type="non-terminal residue" evidence="2">
    <location>
        <position position="1"/>
    </location>
</feature>
<dbReference type="AlphaFoldDB" id="A0A6J4KRW6"/>
<feature type="compositionally biased region" description="Low complexity" evidence="1">
    <location>
        <begin position="25"/>
        <end position="34"/>
    </location>
</feature>
<feature type="region of interest" description="Disordered" evidence="1">
    <location>
        <begin position="1"/>
        <end position="35"/>
    </location>
</feature>
<accession>A0A6J4KRW6</accession>
<gene>
    <name evidence="2" type="ORF">AVDCRST_MAG68-1341</name>
</gene>
<evidence type="ECO:0000256" key="1">
    <source>
        <dbReference type="SAM" id="MobiDB-lite"/>
    </source>
</evidence>